<dbReference type="Proteomes" id="UP000789366">
    <property type="component" value="Unassembled WGS sequence"/>
</dbReference>
<dbReference type="EMBL" id="CAJVPW010042088">
    <property type="protein sequence ID" value="CAG8749579.1"/>
    <property type="molecule type" value="Genomic_DNA"/>
</dbReference>
<accession>A0ACA9QI92</accession>
<gene>
    <name evidence="1" type="ORF">SPELUC_LOCUS14396</name>
</gene>
<evidence type="ECO:0000313" key="2">
    <source>
        <dbReference type="Proteomes" id="UP000789366"/>
    </source>
</evidence>
<evidence type="ECO:0000313" key="1">
    <source>
        <dbReference type="EMBL" id="CAG8749579.1"/>
    </source>
</evidence>
<reference evidence="1" key="1">
    <citation type="submission" date="2021-06" db="EMBL/GenBank/DDBJ databases">
        <authorList>
            <person name="Kallberg Y."/>
            <person name="Tangrot J."/>
            <person name="Rosling A."/>
        </authorList>
    </citation>
    <scope>NUCLEOTIDE SEQUENCE</scope>
    <source>
        <strain evidence="1">28 12/20/2015</strain>
    </source>
</reference>
<keyword evidence="2" id="KW-1185">Reference proteome</keyword>
<feature type="non-terminal residue" evidence="1">
    <location>
        <position position="1"/>
    </location>
</feature>
<name>A0ACA9QI92_9GLOM</name>
<organism evidence="1 2">
    <name type="scientific">Cetraspora pellucida</name>
    <dbReference type="NCBI Taxonomy" id="1433469"/>
    <lineage>
        <taxon>Eukaryota</taxon>
        <taxon>Fungi</taxon>
        <taxon>Fungi incertae sedis</taxon>
        <taxon>Mucoromycota</taxon>
        <taxon>Glomeromycotina</taxon>
        <taxon>Glomeromycetes</taxon>
        <taxon>Diversisporales</taxon>
        <taxon>Gigasporaceae</taxon>
        <taxon>Cetraspora</taxon>
    </lineage>
</organism>
<comment type="caution">
    <text evidence="1">The sequence shown here is derived from an EMBL/GenBank/DDBJ whole genome shotgun (WGS) entry which is preliminary data.</text>
</comment>
<proteinExistence type="predicted"/>
<sequence length="120" mass="13899">VLASLNPVFSKITLDTWYSVSDNTNVSEKDKRTFHSIKTHKVSGISCTSHDHDIKKRTLKVKPKLVKKQKKTTNQINIQESDDDNIKNLEDLEVKERLAIKEKEIALNERETELELKKLQ</sequence>
<feature type="non-terminal residue" evidence="1">
    <location>
        <position position="120"/>
    </location>
</feature>
<protein>
    <submittedName>
        <fullName evidence="1">8764_t:CDS:1</fullName>
    </submittedName>
</protein>